<keyword evidence="9" id="KW-1185">Reference proteome</keyword>
<feature type="region of interest" description="Disordered" evidence="7">
    <location>
        <begin position="28"/>
        <end position="86"/>
    </location>
</feature>
<evidence type="ECO:0000256" key="5">
    <source>
        <dbReference type="ARBA" id="ARBA00022989"/>
    </source>
</evidence>
<dbReference type="PANTHER" id="PTHR42758">
    <property type="entry name" value="PHOSPHATIDYLGLYCEROL PHOSPHOLIPASE C"/>
    <property type="match status" value="1"/>
</dbReference>
<evidence type="ECO:0000256" key="1">
    <source>
        <dbReference type="ARBA" id="ARBA00004370"/>
    </source>
</evidence>
<feature type="region of interest" description="Disordered" evidence="7">
    <location>
        <begin position="130"/>
        <end position="186"/>
    </location>
</feature>
<feature type="compositionally biased region" description="Polar residues" evidence="7">
    <location>
        <begin position="34"/>
        <end position="52"/>
    </location>
</feature>
<dbReference type="EMBL" id="JAEHOE010000021">
    <property type="protein sequence ID" value="KAG2495974.1"/>
    <property type="molecule type" value="Genomic_DNA"/>
</dbReference>
<evidence type="ECO:0000313" key="9">
    <source>
        <dbReference type="Proteomes" id="UP000612055"/>
    </source>
</evidence>
<feature type="compositionally biased region" description="Low complexity" evidence="7">
    <location>
        <begin position="153"/>
        <end position="182"/>
    </location>
</feature>
<keyword evidence="4" id="KW-0378">Hydrolase</keyword>
<dbReference type="OrthoDB" id="1058301at2759"/>
<dbReference type="InterPro" id="IPR052271">
    <property type="entry name" value="GDPD-Related"/>
</dbReference>
<name>A0A835Y6C7_9CHLO</name>
<dbReference type="PANTHER" id="PTHR42758:SF2">
    <property type="entry name" value="PHOSPHATIDYLGLYCEROL PHOSPHOLIPASE C"/>
    <property type="match status" value="1"/>
</dbReference>
<evidence type="ECO:0000313" key="8">
    <source>
        <dbReference type="EMBL" id="KAG2495974.1"/>
    </source>
</evidence>
<accession>A0A835Y6C7</accession>
<dbReference type="SUPFAM" id="SSF51695">
    <property type="entry name" value="PLC-like phosphodiesterases"/>
    <property type="match status" value="1"/>
</dbReference>
<evidence type="ECO:0000256" key="7">
    <source>
        <dbReference type="SAM" id="MobiDB-lite"/>
    </source>
</evidence>
<dbReference type="AlphaFoldDB" id="A0A835Y6C7"/>
<comment type="similarity">
    <text evidence="2">Belongs to the glycerophosphoryl diester phosphodiesterase family.</text>
</comment>
<feature type="compositionally biased region" description="Low complexity" evidence="7">
    <location>
        <begin position="60"/>
        <end position="84"/>
    </location>
</feature>
<evidence type="ECO:0000256" key="6">
    <source>
        <dbReference type="ARBA" id="ARBA00023136"/>
    </source>
</evidence>
<gene>
    <name evidence="8" type="ORF">HYH03_005903</name>
</gene>
<comment type="subcellular location">
    <subcellularLocation>
        <location evidence="1">Membrane</location>
    </subcellularLocation>
</comment>
<keyword evidence="3" id="KW-0812">Transmembrane</keyword>
<keyword evidence="6" id="KW-0472">Membrane</keyword>
<feature type="compositionally biased region" description="Gly residues" evidence="7">
    <location>
        <begin position="394"/>
        <end position="405"/>
    </location>
</feature>
<dbReference type="Gene3D" id="3.20.20.190">
    <property type="entry name" value="Phosphatidylinositol (PI) phosphodiesterase"/>
    <property type="match status" value="1"/>
</dbReference>
<comment type="caution">
    <text evidence="8">The sequence shown here is derived from an EMBL/GenBank/DDBJ whole genome shotgun (WGS) entry which is preliminary data.</text>
</comment>
<evidence type="ECO:0000256" key="2">
    <source>
        <dbReference type="ARBA" id="ARBA00007277"/>
    </source>
</evidence>
<dbReference type="InterPro" id="IPR017946">
    <property type="entry name" value="PLC-like_Pdiesterase_TIM-brl"/>
</dbReference>
<keyword evidence="5" id="KW-1133">Transmembrane helix</keyword>
<evidence type="ECO:0000256" key="4">
    <source>
        <dbReference type="ARBA" id="ARBA00022801"/>
    </source>
</evidence>
<sequence>MCGAAHKGKTIAQCTYAELPRLLPRAPVEASAATADNSQSATGRTQSASASGNIHVATLSAPGAQTSAGPGPGSSAAAAGSPDPDATRIPLLEELLVEFPATPLQIDLKAATPGLVDAVYALLVRHGRARGPGAGTSTSGGGAGMNGGGGAGSNVTATASSSAAPTSSTSPLPAGNGSAAGSAGAGAAGGPGALRAGAGGVLWGSFLHPVALQLYGTDPGIPLFTSAPRAFLLLMAHRTGRMGEVHVYESAIILPMWVRSARAAALSALGRPRPPDNTLVRPDLFAALKAKGLSIVVFGSQVNDEAAFATCLAAGADALCTDSPSRLIRWLQATGRRPLGPGVGEGEGAQQGAAGPAAGRSQPAEEEEEAGGEAGGKELGRETGKEEGREQAGGSKGPGKASEGG</sequence>
<feature type="compositionally biased region" description="Low complexity" evidence="7">
    <location>
        <begin position="350"/>
        <end position="362"/>
    </location>
</feature>
<protein>
    <recommendedName>
        <fullName evidence="10">Glycerophosphodiester phosphodiesterase</fullName>
    </recommendedName>
</protein>
<evidence type="ECO:0008006" key="10">
    <source>
        <dbReference type="Google" id="ProtNLM"/>
    </source>
</evidence>
<dbReference type="GO" id="GO:0046475">
    <property type="term" value="P:glycerophospholipid catabolic process"/>
    <property type="evidence" value="ECO:0007669"/>
    <property type="project" value="TreeGrafter"/>
</dbReference>
<dbReference type="GO" id="GO:0008081">
    <property type="term" value="F:phosphoric diester hydrolase activity"/>
    <property type="evidence" value="ECO:0007669"/>
    <property type="project" value="InterPro"/>
</dbReference>
<evidence type="ECO:0000256" key="3">
    <source>
        <dbReference type="ARBA" id="ARBA00022692"/>
    </source>
</evidence>
<feature type="compositionally biased region" description="Gly residues" evidence="7">
    <location>
        <begin position="130"/>
        <end position="152"/>
    </location>
</feature>
<dbReference type="Proteomes" id="UP000612055">
    <property type="component" value="Unassembled WGS sequence"/>
</dbReference>
<organism evidence="8 9">
    <name type="scientific">Edaphochlamys debaryana</name>
    <dbReference type="NCBI Taxonomy" id="47281"/>
    <lineage>
        <taxon>Eukaryota</taxon>
        <taxon>Viridiplantae</taxon>
        <taxon>Chlorophyta</taxon>
        <taxon>core chlorophytes</taxon>
        <taxon>Chlorophyceae</taxon>
        <taxon>CS clade</taxon>
        <taxon>Chlamydomonadales</taxon>
        <taxon>Chlamydomonadales incertae sedis</taxon>
        <taxon>Edaphochlamys</taxon>
    </lineage>
</organism>
<dbReference type="GO" id="GO:0016020">
    <property type="term" value="C:membrane"/>
    <property type="evidence" value="ECO:0007669"/>
    <property type="project" value="UniProtKB-SubCell"/>
</dbReference>
<feature type="compositionally biased region" description="Basic and acidic residues" evidence="7">
    <location>
        <begin position="375"/>
        <end position="390"/>
    </location>
</feature>
<feature type="region of interest" description="Disordered" evidence="7">
    <location>
        <begin position="338"/>
        <end position="405"/>
    </location>
</feature>
<proteinExistence type="inferred from homology"/>
<reference evidence="8" key="1">
    <citation type="journal article" date="2020" name="bioRxiv">
        <title>Comparative genomics of Chlamydomonas.</title>
        <authorList>
            <person name="Craig R.J."/>
            <person name="Hasan A.R."/>
            <person name="Ness R.W."/>
            <person name="Keightley P.D."/>
        </authorList>
    </citation>
    <scope>NUCLEOTIDE SEQUENCE</scope>
    <source>
        <strain evidence="8">CCAP 11/70</strain>
    </source>
</reference>